<dbReference type="PANTHER" id="PTHR43649:SF12">
    <property type="entry name" value="DIACETYLCHITOBIOSE BINDING PROTEIN DASA"/>
    <property type="match status" value="1"/>
</dbReference>
<evidence type="ECO:0000256" key="4">
    <source>
        <dbReference type="SAM" id="SignalP"/>
    </source>
</evidence>
<gene>
    <name evidence="5" type="ORF">ABIE08_004393</name>
</gene>
<sequence>MPVGEELRWNQTLGKRRMLKALIRGAALGAALAASTLVAQAQTELDFASWQLEEPGNSDWWKAAIKAFEAENPDIKIKQNYIPFADYLTQLTIRFASNRPPAVIQISEQNYGAYASQGWLAPLDARIQGTDIATDWASAQADLKWDGETRGVLISNSALMLFYNEDLLQKAGVAAPKSWDEFKAAVAKLTDKQAGTFGLSAVTTEHPTAVEDLHRYAMWAGTSLIKDGKYNLTAPEVVAALDAYRQTVGQNAPLGNNSAVARQLFVDGRTAFLIDGPWVWSWLEKATPEMRPKLKMVRTPFDPQEAPGGITIHIAEGLDEGTADAAWKFVQFVTKPEWQRAYLKQTGQPAGRKSPVLTSDDIAAAPQLEIISAAAMASEPLFPTDQRIRGNFAEYSAILMTAALKLLSTQEPTDAVLKAAQDQLQAAIPLD</sequence>
<dbReference type="Pfam" id="PF01547">
    <property type="entry name" value="SBP_bac_1"/>
    <property type="match status" value="1"/>
</dbReference>
<comment type="similarity">
    <text evidence="2">Belongs to the bacterial solute-binding protein 1 family.</text>
</comment>
<keyword evidence="5" id="KW-0813">Transport</keyword>
<feature type="chain" id="PRO_5046514538" evidence="4">
    <location>
        <begin position="42"/>
        <end position="431"/>
    </location>
</feature>
<proteinExistence type="inferred from homology"/>
<dbReference type="Proteomes" id="UP001549321">
    <property type="component" value="Unassembled WGS sequence"/>
</dbReference>
<evidence type="ECO:0000256" key="3">
    <source>
        <dbReference type="ARBA" id="ARBA00022764"/>
    </source>
</evidence>
<comment type="subcellular location">
    <subcellularLocation>
        <location evidence="1">Periplasm</location>
    </subcellularLocation>
</comment>
<name>A0ABV2R5B3_9HYPH</name>
<organism evidence="5 6">
    <name type="scientific">Kaistia defluvii</name>
    <dbReference type="NCBI Taxonomy" id="410841"/>
    <lineage>
        <taxon>Bacteria</taxon>
        <taxon>Pseudomonadati</taxon>
        <taxon>Pseudomonadota</taxon>
        <taxon>Alphaproteobacteria</taxon>
        <taxon>Hyphomicrobiales</taxon>
        <taxon>Kaistiaceae</taxon>
        <taxon>Kaistia</taxon>
    </lineage>
</organism>
<keyword evidence="4" id="KW-0732">Signal</keyword>
<evidence type="ECO:0000313" key="5">
    <source>
        <dbReference type="EMBL" id="MET4636435.1"/>
    </source>
</evidence>
<reference evidence="5 6" key="1">
    <citation type="submission" date="2024-06" db="EMBL/GenBank/DDBJ databases">
        <title>Sorghum-associated microbial communities from plants grown in Nebraska, USA.</title>
        <authorList>
            <person name="Schachtman D."/>
        </authorList>
    </citation>
    <scope>NUCLEOTIDE SEQUENCE [LARGE SCALE GENOMIC DNA]</scope>
    <source>
        <strain evidence="5 6">3207</strain>
    </source>
</reference>
<evidence type="ECO:0000256" key="2">
    <source>
        <dbReference type="ARBA" id="ARBA00008520"/>
    </source>
</evidence>
<dbReference type="PANTHER" id="PTHR43649">
    <property type="entry name" value="ARABINOSE-BINDING PROTEIN-RELATED"/>
    <property type="match status" value="1"/>
</dbReference>
<evidence type="ECO:0000256" key="1">
    <source>
        <dbReference type="ARBA" id="ARBA00004418"/>
    </source>
</evidence>
<comment type="caution">
    <text evidence="5">The sequence shown here is derived from an EMBL/GenBank/DDBJ whole genome shotgun (WGS) entry which is preliminary data.</text>
</comment>
<accession>A0ABV2R5B3</accession>
<protein>
    <submittedName>
        <fullName evidence="5">Multiple sugar transport system substrate-binding protein</fullName>
    </submittedName>
</protein>
<keyword evidence="6" id="KW-1185">Reference proteome</keyword>
<dbReference type="CDD" id="cd13585">
    <property type="entry name" value="PBP2_TMBP_like"/>
    <property type="match status" value="1"/>
</dbReference>
<dbReference type="SUPFAM" id="SSF53850">
    <property type="entry name" value="Periplasmic binding protein-like II"/>
    <property type="match status" value="1"/>
</dbReference>
<dbReference type="EMBL" id="JBEPSM010000004">
    <property type="protein sequence ID" value="MET4636435.1"/>
    <property type="molecule type" value="Genomic_DNA"/>
</dbReference>
<evidence type="ECO:0000313" key="6">
    <source>
        <dbReference type="Proteomes" id="UP001549321"/>
    </source>
</evidence>
<dbReference type="Gene3D" id="3.40.190.10">
    <property type="entry name" value="Periplasmic binding protein-like II"/>
    <property type="match status" value="1"/>
</dbReference>
<feature type="signal peptide" evidence="4">
    <location>
        <begin position="1"/>
        <end position="41"/>
    </location>
</feature>
<keyword evidence="3" id="KW-0574">Periplasm</keyword>
<dbReference type="InterPro" id="IPR006059">
    <property type="entry name" value="SBP"/>
</dbReference>
<keyword evidence="5" id="KW-0762">Sugar transport</keyword>
<dbReference type="InterPro" id="IPR050490">
    <property type="entry name" value="Bact_solute-bd_prot1"/>
</dbReference>